<dbReference type="SUPFAM" id="SSF53850">
    <property type="entry name" value="Periplasmic binding protein-like II"/>
    <property type="match status" value="1"/>
</dbReference>
<protein>
    <submittedName>
        <fullName evidence="5">Extracellular solute-binding protein</fullName>
    </submittedName>
</protein>
<dbReference type="PANTHER" id="PTHR43649">
    <property type="entry name" value="ARABINOSE-BINDING PROTEIN-RELATED"/>
    <property type="match status" value="1"/>
</dbReference>
<evidence type="ECO:0000256" key="4">
    <source>
        <dbReference type="SAM" id="SignalP"/>
    </source>
</evidence>
<dbReference type="Proteomes" id="UP001556631">
    <property type="component" value="Unassembled WGS sequence"/>
</dbReference>
<evidence type="ECO:0000256" key="2">
    <source>
        <dbReference type="ARBA" id="ARBA00022448"/>
    </source>
</evidence>
<feature type="chain" id="PRO_5046869127" evidence="4">
    <location>
        <begin position="26"/>
        <end position="420"/>
    </location>
</feature>
<dbReference type="Pfam" id="PF01547">
    <property type="entry name" value="SBP_bac_1"/>
    <property type="match status" value="1"/>
</dbReference>
<dbReference type="EMBL" id="JBFPJR010000011">
    <property type="protein sequence ID" value="MEX0427657.1"/>
    <property type="molecule type" value="Genomic_DNA"/>
</dbReference>
<dbReference type="InterPro" id="IPR006059">
    <property type="entry name" value="SBP"/>
</dbReference>
<accession>A0ABV3SXI4</accession>
<evidence type="ECO:0000256" key="1">
    <source>
        <dbReference type="ARBA" id="ARBA00008520"/>
    </source>
</evidence>
<comment type="similarity">
    <text evidence="1">Belongs to the bacterial solute-binding protein 1 family.</text>
</comment>
<comment type="caution">
    <text evidence="5">The sequence shown here is derived from an EMBL/GenBank/DDBJ whole genome shotgun (WGS) entry which is preliminary data.</text>
</comment>
<dbReference type="InterPro" id="IPR050490">
    <property type="entry name" value="Bact_solute-bd_prot1"/>
</dbReference>
<keyword evidence="2" id="KW-0813">Transport</keyword>
<organism evidence="5 6">
    <name type="scientific">Nocardioides eburneus</name>
    <dbReference type="NCBI Taxonomy" id="3231482"/>
    <lineage>
        <taxon>Bacteria</taxon>
        <taxon>Bacillati</taxon>
        <taxon>Actinomycetota</taxon>
        <taxon>Actinomycetes</taxon>
        <taxon>Propionibacteriales</taxon>
        <taxon>Nocardioidaceae</taxon>
        <taxon>Nocardioides</taxon>
    </lineage>
</organism>
<keyword evidence="6" id="KW-1185">Reference proteome</keyword>
<dbReference type="Gene3D" id="3.40.190.10">
    <property type="entry name" value="Periplasmic binding protein-like II"/>
    <property type="match status" value="2"/>
</dbReference>
<reference evidence="5 6" key="1">
    <citation type="submission" date="2024-07" db="EMBL/GenBank/DDBJ databases">
        <authorList>
            <person name="Lee S."/>
            <person name="Kang M."/>
        </authorList>
    </citation>
    <scope>NUCLEOTIDE SEQUENCE [LARGE SCALE GENOMIC DNA]</scope>
    <source>
        <strain evidence="5 6">DS6</strain>
    </source>
</reference>
<evidence type="ECO:0000313" key="6">
    <source>
        <dbReference type="Proteomes" id="UP001556631"/>
    </source>
</evidence>
<proteinExistence type="inferred from homology"/>
<sequence>MTRARRGRGIAACAAGAVASATLVACGSSSGTPELVWYTNPDNGGQAALAKDCSTPQYKITTQLLPQDATQQRVQLARRLNAHDDSIDLMSLDPAFTAEFANAGYLATIPDDLANTLEQQSFKGAVSASTWDGKLAVAPFWSNTQVLWYRKSVAQKAGLDMSKPVTWDQIIDAAQKTGTKVAVQANKYEGYVVWINALVAGAGGDIVGDVEKGVDASIDINSDAGKTAAGIIAKLAHSSAAPPDLSVAQEGQSEASFVAKNGGFLTNWTYIYSADGPTLKDDLGWAPYPESVQGQQSRPPYGGIGIGVSKYSNHVDEAMKAVSCLTSAQSQGKYAVAEGNMPASAGGYDYPALKKKYPADLLELFQQSVDQAAPRPVTPYWSDISSAIQSTWHPASSVSQRTPAKSASFIDDVLHGRSLL</sequence>
<dbReference type="PANTHER" id="PTHR43649:SF34">
    <property type="entry name" value="ABC TRANSPORTER PERIPLASMIC-BINDING PROTEIN YCJN-RELATED"/>
    <property type="match status" value="1"/>
</dbReference>
<feature type="signal peptide" evidence="4">
    <location>
        <begin position="1"/>
        <end position="25"/>
    </location>
</feature>
<gene>
    <name evidence="5" type="ORF">AB3X52_08505</name>
</gene>
<keyword evidence="3 4" id="KW-0732">Signal</keyword>
<evidence type="ECO:0000313" key="5">
    <source>
        <dbReference type="EMBL" id="MEX0427657.1"/>
    </source>
</evidence>
<dbReference type="RefSeq" id="WP_367993251.1">
    <property type="nucleotide sequence ID" value="NZ_JBFPJR010000011.1"/>
</dbReference>
<dbReference type="PROSITE" id="PS51257">
    <property type="entry name" value="PROKAR_LIPOPROTEIN"/>
    <property type="match status" value="1"/>
</dbReference>
<evidence type="ECO:0000256" key="3">
    <source>
        <dbReference type="ARBA" id="ARBA00022729"/>
    </source>
</evidence>
<name>A0ABV3SXI4_9ACTN</name>